<keyword evidence="3" id="KW-0067">ATP-binding</keyword>
<dbReference type="GO" id="GO:0006355">
    <property type="term" value="P:regulation of DNA-templated transcription"/>
    <property type="evidence" value="ECO:0007669"/>
    <property type="project" value="InterPro"/>
</dbReference>
<dbReference type="CDD" id="cd16442">
    <property type="entry name" value="BPL"/>
    <property type="match status" value="1"/>
</dbReference>
<evidence type="ECO:0000313" key="6">
    <source>
        <dbReference type="Proteomes" id="UP000292580"/>
    </source>
</evidence>
<dbReference type="Pfam" id="PF03099">
    <property type="entry name" value="BPL_LplA_LipB"/>
    <property type="match status" value="1"/>
</dbReference>
<dbReference type="InterPro" id="IPR030855">
    <property type="entry name" value="Bifunct_BirA"/>
</dbReference>
<dbReference type="InterPro" id="IPR036388">
    <property type="entry name" value="WH-like_DNA-bd_sf"/>
</dbReference>
<evidence type="ECO:0000259" key="4">
    <source>
        <dbReference type="PROSITE" id="PS51733"/>
    </source>
</evidence>
<evidence type="ECO:0000313" key="5">
    <source>
        <dbReference type="EMBL" id="TAJ43989.1"/>
    </source>
</evidence>
<dbReference type="InterPro" id="IPR004408">
    <property type="entry name" value="Biotin_CoA_COase_ligase"/>
</dbReference>
<reference evidence="5 6" key="1">
    <citation type="submission" date="2017-11" db="EMBL/GenBank/DDBJ databases">
        <title>Isolation and Characterization of Methanofollis Species from Methane Seep Offshore SW Taiwan.</title>
        <authorList>
            <person name="Teng N.-H."/>
            <person name="Lai M.-C."/>
            <person name="Chen S.-C."/>
        </authorList>
    </citation>
    <scope>NUCLEOTIDE SEQUENCE [LARGE SCALE GENOMIC DNA]</scope>
    <source>
        <strain evidence="5 6">FWC-SCC2</strain>
    </source>
</reference>
<evidence type="ECO:0000256" key="3">
    <source>
        <dbReference type="ARBA" id="ARBA00022840"/>
    </source>
</evidence>
<dbReference type="PANTHER" id="PTHR12835">
    <property type="entry name" value="BIOTIN PROTEIN LIGASE"/>
    <property type="match status" value="1"/>
</dbReference>
<dbReference type="NCBIfam" id="TIGR00121">
    <property type="entry name" value="birA_ligase"/>
    <property type="match status" value="1"/>
</dbReference>
<dbReference type="Gene3D" id="1.10.10.10">
    <property type="entry name" value="Winged helix-like DNA-binding domain superfamily/Winged helix DNA-binding domain"/>
    <property type="match status" value="1"/>
</dbReference>
<dbReference type="PANTHER" id="PTHR12835:SF5">
    <property type="entry name" value="BIOTIN--PROTEIN LIGASE"/>
    <property type="match status" value="1"/>
</dbReference>
<keyword evidence="2" id="KW-0547">Nucleotide-binding</keyword>
<dbReference type="Proteomes" id="UP000292580">
    <property type="component" value="Unassembled WGS sequence"/>
</dbReference>
<evidence type="ECO:0000256" key="1">
    <source>
        <dbReference type="ARBA" id="ARBA00022598"/>
    </source>
</evidence>
<dbReference type="GO" id="GO:0005737">
    <property type="term" value="C:cytoplasm"/>
    <property type="evidence" value="ECO:0007669"/>
    <property type="project" value="TreeGrafter"/>
</dbReference>
<dbReference type="SUPFAM" id="SSF50037">
    <property type="entry name" value="C-terminal domain of transcriptional repressors"/>
    <property type="match status" value="1"/>
</dbReference>
<dbReference type="InterPro" id="IPR036390">
    <property type="entry name" value="WH_DNA-bd_sf"/>
</dbReference>
<dbReference type="InterPro" id="IPR003142">
    <property type="entry name" value="BPL_C"/>
</dbReference>
<feature type="domain" description="BPL/LPL catalytic" evidence="4">
    <location>
        <begin position="69"/>
        <end position="262"/>
    </location>
</feature>
<dbReference type="InterPro" id="IPR008988">
    <property type="entry name" value="Transcriptional_repressor_C"/>
</dbReference>
<protein>
    <submittedName>
        <fullName evidence="5">Biotin--[acetyl-CoA-carboxylase] ligase</fullName>
    </submittedName>
</protein>
<name>A0A483CLX1_9EURY</name>
<keyword evidence="6" id="KW-1185">Reference proteome</keyword>
<dbReference type="SUPFAM" id="SSF55681">
    <property type="entry name" value="Class II aaRS and biotin synthetases"/>
    <property type="match status" value="1"/>
</dbReference>
<sequence length="326" mass="36021">MNDVTQKVLSMLESAEGPVTVEEISRTLDMPRSMISRHIKELRENGHDIESSLESGYLLIRSSGPITPDAITRVLRTTFIGTDIRYYESVGSTNWAAKKLCLEGDPQSLNGTVVVAEEQTGGFGRLGRAWASPQGGIWASVILTPKLPVDSLFMLMMAASIAVARAIRRKYDLGALIKWPNDVYIGDRKAAGLLLELSADGDDIHYCLLGIGIDANVDVSQLSPDLQRKVTSIRTELGHEIDRASLLASVLREFESRYMILESGEYEPILREWKSLSLTLDNRVSIRTVRRSFEGTAIDIDQHGALIIRKDNGRIEKVVAGDCAHL</sequence>
<dbReference type="AlphaFoldDB" id="A0A483CLX1"/>
<dbReference type="OrthoDB" id="46252at2157"/>
<dbReference type="Gene3D" id="2.30.30.100">
    <property type="match status" value="1"/>
</dbReference>
<comment type="caution">
    <text evidence="5">The sequence shown here is derived from an EMBL/GenBank/DDBJ whole genome shotgun (WGS) entry which is preliminary data.</text>
</comment>
<organism evidence="5 6">
    <name type="scientific">Methanofollis fontis</name>
    <dbReference type="NCBI Taxonomy" id="2052832"/>
    <lineage>
        <taxon>Archaea</taxon>
        <taxon>Methanobacteriati</taxon>
        <taxon>Methanobacteriota</taxon>
        <taxon>Stenosarchaea group</taxon>
        <taxon>Methanomicrobia</taxon>
        <taxon>Methanomicrobiales</taxon>
        <taxon>Methanomicrobiaceae</taxon>
        <taxon>Methanofollis</taxon>
    </lineage>
</organism>
<dbReference type="CDD" id="cd00090">
    <property type="entry name" value="HTH_ARSR"/>
    <property type="match status" value="1"/>
</dbReference>
<dbReference type="InterPro" id="IPR013196">
    <property type="entry name" value="HTH_11"/>
</dbReference>
<dbReference type="PROSITE" id="PS51733">
    <property type="entry name" value="BPL_LPL_CATALYTIC"/>
    <property type="match status" value="1"/>
</dbReference>
<dbReference type="RefSeq" id="WP_130647053.1">
    <property type="nucleotide sequence ID" value="NZ_PGCL01000003.1"/>
</dbReference>
<dbReference type="Pfam" id="PF02237">
    <property type="entry name" value="BPL_C"/>
    <property type="match status" value="1"/>
</dbReference>
<dbReference type="Pfam" id="PF08279">
    <property type="entry name" value="HTH_11"/>
    <property type="match status" value="1"/>
</dbReference>
<dbReference type="InterPro" id="IPR004143">
    <property type="entry name" value="BPL_LPL_catalytic"/>
</dbReference>
<evidence type="ECO:0000256" key="2">
    <source>
        <dbReference type="ARBA" id="ARBA00022741"/>
    </source>
</evidence>
<dbReference type="SUPFAM" id="SSF46785">
    <property type="entry name" value="Winged helix' DNA-binding domain"/>
    <property type="match status" value="1"/>
</dbReference>
<dbReference type="InterPro" id="IPR045864">
    <property type="entry name" value="aa-tRNA-synth_II/BPL/LPL"/>
</dbReference>
<dbReference type="EMBL" id="PGCL01000003">
    <property type="protein sequence ID" value="TAJ43989.1"/>
    <property type="molecule type" value="Genomic_DNA"/>
</dbReference>
<dbReference type="InterPro" id="IPR011991">
    <property type="entry name" value="ArsR-like_HTH"/>
</dbReference>
<gene>
    <name evidence="5" type="ORF">CUJ86_08060</name>
</gene>
<accession>A0A483CLX1</accession>
<dbReference type="Gene3D" id="3.30.930.10">
    <property type="entry name" value="Bira Bifunctional Protein, Domain 2"/>
    <property type="match status" value="1"/>
</dbReference>
<dbReference type="GO" id="GO:0005524">
    <property type="term" value="F:ATP binding"/>
    <property type="evidence" value="ECO:0007669"/>
    <property type="project" value="UniProtKB-KW"/>
</dbReference>
<dbReference type="HAMAP" id="MF_00978">
    <property type="entry name" value="Bifunct_BirA"/>
    <property type="match status" value="1"/>
</dbReference>
<dbReference type="GO" id="GO:0004077">
    <property type="term" value="F:biotin--[biotin carboxyl-carrier protein] ligase activity"/>
    <property type="evidence" value="ECO:0007669"/>
    <property type="project" value="InterPro"/>
</dbReference>
<proteinExistence type="inferred from homology"/>
<keyword evidence="1 5" id="KW-0436">Ligase</keyword>